<dbReference type="PANTHER" id="PTHR43133">
    <property type="entry name" value="RNA POLYMERASE ECF-TYPE SIGMA FACTO"/>
    <property type="match status" value="1"/>
</dbReference>
<dbReference type="SUPFAM" id="SSF88659">
    <property type="entry name" value="Sigma3 and sigma4 domains of RNA polymerase sigma factors"/>
    <property type="match status" value="1"/>
</dbReference>
<evidence type="ECO:0000256" key="1">
    <source>
        <dbReference type="ARBA" id="ARBA00010641"/>
    </source>
</evidence>
<sequence>MGMPNETPNGTPGETAVGTPAGTAAGTAAGTQPHGDHETRLRLARGEESALRELYDTYASTVHGLALRFLGDEEAADRIVGEVFAEVWEHPLAYEPKRGSLRSWLSELTHRHSVRALCERMPCGESCEDLGERVRNASAAARADLMATAMPVPLRDALELAYVRRRDYRAAAAELGVSEDEARRRLRLGLQLLSTAMTRAVPGPGTGRAS</sequence>
<dbReference type="InterPro" id="IPR036388">
    <property type="entry name" value="WH-like_DNA-bd_sf"/>
</dbReference>
<feature type="domain" description="RNA polymerase sigma-70 region 2" evidence="6">
    <location>
        <begin position="54"/>
        <end position="117"/>
    </location>
</feature>
<accession>A0ABP5UQV9</accession>
<dbReference type="InterPro" id="IPR014284">
    <property type="entry name" value="RNA_pol_sigma-70_dom"/>
</dbReference>
<evidence type="ECO:0000256" key="3">
    <source>
        <dbReference type="ARBA" id="ARBA00023082"/>
    </source>
</evidence>
<dbReference type="Proteomes" id="UP001500058">
    <property type="component" value="Unassembled WGS sequence"/>
</dbReference>
<name>A0ABP5UQV9_9ACTN</name>
<feature type="compositionally biased region" description="Low complexity" evidence="5">
    <location>
        <begin position="10"/>
        <end position="31"/>
    </location>
</feature>
<evidence type="ECO:0000256" key="2">
    <source>
        <dbReference type="ARBA" id="ARBA00023015"/>
    </source>
</evidence>
<evidence type="ECO:0000256" key="5">
    <source>
        <dbReference type="SAM" id="MobiDB-lite"/>
    </source>
</evidence>
<dbReference type="EMBL" id="BAAATJ010000002">
    <property type="protein sequence ID" value="GAA2385973.1"/>
    <property type="molecule type" value="Genomic_DNA"/>
</dbReference>
<keyword evidence="2" id="KW-0805">Transcription regulation</keyword>
<keyword evidence="4" id="KW-0804">Transcription</keyword>
<organism evidence="7 8">
    <name type="scientific">Streptomyces glaucosporus</name>
    <dbReference type="NCBI Taxonomy" id="284044"/>
    <lineage>
        <taxon>Bacteria</taxon>
        <taxon>Bacillati</taxon>
        <taxon>Actinomycetota</taxon>
        <taxon>Actinomycetes</taxon>
        <taxon>Kitasatosporales</taxon>
        <taxon>Streptomycetaceae</taxon>
        <taxon>Streptomyces</taxon>
    </lineage>
</organism>
<evidence type="ECO:0000256" key="4">
    <source>
        <dbReference type="ARBA" id="ARBA00023163"/>
    </source>
</evidence>
<feature type="region of interest" description="Disordered" evidence="5">
    <location>
        <begin position="1"/>
        <end position="39"/>
    </location>
</feature>
<dbReference type="Pfam" id="PF04542">
    <property type="entry name" value="Sigma70_r2"/>
    <property type="match status" value="1"/>
</dbReference>
<dbReference type="InterPro" id="IPR013324">
    <property type="entry name" value="RNA_pol_sigma_r3/r4-like"/>
</dbReference>
<dbReference type="InterPro" id="IPR013325">
    <property type="entry name" value="RNA_pol_sigma_r2"/>
</dbReference>
<keyword evidence="8" id="KW-1185">Reference proteome</keyword>
<proteinExistence type="inferred from homology"/>
<comment type="similarity">
    <text evidence="1">Belongs to the sigma-70 factor family. ECF subfamily.</text>
</comment>
<evidence type="ECO:0000313" key="7">
    <source>
        <dbReference type="EMBL" id="GAA2385973.1"/>
    </source>
</evidence>
<protein>
    <submittedName>
        <fullName evidence="7">Sigma-70 family RNA polymerase sigma factor</fullName>
    </submittedName>
</protein>
<gene>
    <name evidence="7" type="ORF">GCM10010420_05760</name>
</gene>
<dbReference type="InterPro" id="IPR007627">
    <property type="entry name" value="RNA_pol_sigma70_r2"/>
</dbReference>
<dbReference type="Gene3D" id="1.10.10.10">
    <property type="entry name" value="Winged helix-like DNA-binding domain superfamily/Winged helix DNA-binding domain"/>
    <property type="match status" value="1"/>
</dbReference>
<comment type="caution">
    <text evidence="7">The sequence shown here is derived from an EMBL/GenBank/DDBJ whole genome shotgun (WGS) entry which is preliminary data.</text>
</comment>
<dbReference type="Gene3D" id="1.10.1740.10">
    <property type="match status" value="1"/>
</dbReference>
<keyword evidence="3" id="KW-0731">Sigma factor</keyword>
<reference evidence="8" key="1">
    <citation type="journal article" date="2019" name="Int. J. Syst. Evol. Microbiol.">
        <title>The Global Catalogue of Microorganisms (GCM) 10K type strain sequencing project: providing services to taxonomists for standard genome sequencing and annotation.</title>
        <authorList>
            <consortium name="The Broad Institute Genomics Platform"/>
            <consortium name="The Broad Institute Genome Sequencing Center for Infectious Disease"/>
            <person name="Wu L."/>
            <person name="Ma J."/>
        </authorList>
    </citation>
    <scope>NUCLEOTIDE SEQUENCE [LARGE SCALE GENOMIC DNA]</scope>
    <source>
        <strain evidence="8">JCM 6921</strain>
    </source>
</reference>
<dbReference type="NCBIfam" id="TIGR02937">
    <property type="entry name" value="sigma70-ECF"/>
    <property type="match status" value="1"/>
</dbReference>
<dbReference type="InterPro" id="IPR039425">
    <property type="entry name" value="RNA_pol_sigma-70-like"/>
</dbReference>
<evidence type="ECO:0000259" key="6">
    <source>
        <dbReference type="Pfam" id="PF04542"/>
    </source>
</evidence>
<dbReference type="PANTHER" id="PTHR43133:SF62">
    <property type="entry name" value="RNA POLYMERASE SIGMA FACTOR SIGZ"/>
    <property type="match status" value="1"/>
</dbReference>
<dbReference type="SUPFAM" id="SSF88946">
    <property type="entry name" value="Sigma2 domain of RNA polymerase sigma factors"/>
    <property type="match status" value="1"/>
</dbReference>
<evidence type="ECO:0000313" key="8">
    <source>
        <dbReference type="Proteomes" id="UP001500058"/>
    </source>
</evidence>